<evidence type="ECO:0000256" key="2">
    <source>
        <dbReference type="ARBA" id="ARBA00023125"/>
    </source>
</evidence>
<proteinExistence type="predicted"/>
<accession>A0A8X9A0P9</accession>
<dbReference type="Proteomes" id="UP000298416">
    <property type="component" value="Unassembled WGS sequence"/>
</dbReference>
<gene>
    <name evidence="7" type="ORF">SASPL_113904</name>
</gene>
<reference evidence="7" key="1">
    <citation type="submission" date="2018-01" db="EMBL/GenBank/DDBJ databases">
        <authorList>
            <person name="Mao J.F."/>
        </authorList>
    </citation>
    <scope>NUCLEOTIDE SEQUENCE</scope>
    <source>
        <strain evidence="7">Huo1</strain>
        <tissue evidence="7">Leaf</tissue>
    </source>
</reference>
<reference evidence="7" key="2">
    <citation type="submission" date="2020-08" db="EMBL/GenBank/DDBJ databases">
        <title>Plant Genome Project.</title>
        <authorList>
            <person name="Zhang R.-G."/>
        </authorList>
    </citation>
    <scope>NUCLEOTIDE SEQUENCE</scope>
    <source>
        <strain evidence="7">Huo1</strain>
        <tissue evidence="7">Leaf</tissue>
    </source>
</reference>
<name>A0A8X9A0P9_SALSN</name>
<keyword evidence="5" id="KW-0539">Nucleus</keyword>
<dbReference type="SMART" id="SM00234">
    <property type="entry name" value="START"/>
    <property type="match status" value="1"/>
</dbReference>
<evidence type="ECO:0000256" key="5">
    <source>
        <dbReference type="ARBA" id="ARBA00023242"/>
    </source>
</evidence>
<keyword evidence="2" id="KW-0238">DNA-binding</keyword>
<dbReference type="GO" id="GO:0003677">
    <property type="term" value="F:DNA binding"/>
    <property type="evidence" value="ECO:0007669"/>
    <property type="project" value="UniProtKB-KW"/>
</dbReference>
<dbReference type="PANTHER" id="PTHR45654:SF77">
    <property type="entry name" value="HOMEOBOX-LEUCINE ZIPPER PROTEIN MERISTEM L1"/>
    <property type="match status" value="1"/>
</dbReference>
<sequence>METVTSAMDELLRVAQLGEPLWVASVDRHNYVLNEEEYFRLFTGPRKEGFQAEATRESAMIYSAASDLVTILMDVEQWANVFSGVVSRATNLQVVSSGQEGTYNEVVQAMNVEFHVASPVVPTRQSYFARYCRQHVDSTWAIVDVSLDHLHPTLFNMCRRRPSGCLIKDMPSGYSKVIWVEHVEVEGGGVHSMYKPLIRAGLAFGAQRWLAILDGYCQRIANGSVPLDVIGFLVGSGRESLLKVAERMVRGFCRGVNASVANTWTTLSGLDNLSDSVKMMTRKNVDDPTTPLGFQLTMATSFWLPTPPKRVFDFLRDGNTRKEWDMLLFGEDIEEMAHIVTGNEDGNLVTMYQVKDTNQNSKQTILLQESRKDLTAAYVIYAPIDMVSADTILCGGDPSSIPILPSGFTILPDGPIRGGRPTPHGETGGSLLTLALQVMVDPAPDANISPASVSMANQIICDMVDKIKETLIS</sequence>
<evidence type="ECO:0000256" key="3">
    <source>
        <dbReference type="ARBA" id="ARBA00023155"/>
    </source>
</evidence>
<evidence type="ECO:0000256" key="4">
    <source>
        <dbReference type="ARBA" id="ARBA00023163"/>
    </source>
</evidence>
<comment type="caution">
    <text evidence="7">The sequence shown here is derived from an EMBL/GenBank/DDBJ whole genome shotgun (WGS) entry which is preliminary data.</text>
</comment>
<evidence type="ECO:0000256" key="1">
    <source>
        <dbReference type="ARBA" id="ARBA00023015"/>
    </source>
</evidence>
<dbReference type="PANTHER" id="PTHR45654">
    <property type="entry name" value="HOMEOBOX-LEUCINE ZIPPER PROTEIN MERISTEM L1"/>
    <property type="match status" value="1"/>
</dbReference>
<keyword evidence="1" id="KW-0805">Transcription regulation</keyword>
<evidence type="ECO:0000259" key="6">
    <source>
        <dbReference type="PROSITE" id="PS50848"/>
    </source>
</evidence>
<feature type="domain" description="START" evidence="6">
    <location>
        <begin position="1"/>
        <end position="222"/>
    </location>
</feature>
<keyword evidence="3" id="KW-0371">Homeobox</keyword>
<evidence type="ECO:0000313" key="8">
    <source>
        <dbReference type="Proteomes" id="UP000298416"/>
    </source>
</evidence>
<dbReference type="OrthoDB" id="907319at2759"/>
<protein>
    <recommendedName>
        <fullName evidence="6">START domain-containing protein</fullName>
    </recommendedName>
</protein>
<dbReference type="AlphaFoldDB" id="A0A8X9A0P9"/>
<dbReference type="GO" id="GO:0008289">
    <property type="term" value="F:lipid binding"/>
    <property type="evidence" value="ECO:0007669"/>
    <property type="project" value="InterPro"/>
</dbReference>
<dbReference type="InterPro" id="IPR002913">
    <property type="entry name" value="START_lipid-bd_dom"/>
</dbReference>
<dbReference type="SUPFAM" id="SSF55961">
    <property type="entry name" value="Bet v1-like"/>
    <property type="match status" value="2"/>
</dbReference>
<dbReference type="PROSITE" id="PS50848">
    <property type="entry name" value="START"/>
    <property type="match status" value="1"/>
</dbReference>
<dbReference type="InterPro" id="IPR057993">
    <property type="entry name" value="HD-Zip_IV_C"/>
</dbReference>
<dbReference type="InterPro" id="IPR042160">
    <property type="entry name" value="HD-Zip_IV"/>
</dbReference>
<dbReference type="Pfam" id="PF25797">
    <property type="entry name" value="PDF2_C"/>
    <property type="match status" value="1"/>
</dbReference>
<dbReference type="Gene3D" id="3.30.530.20">
    <property type="match status" value="1"/>
</dbReference>
<keyword evidence="8" id="KW-1185">Reference proteome</keyword>
<evidence type="ECO:0000313" key="7">
    <source>
        <dbReference type="EMBL" id="KAG6423506.1"/>
    </source>
</evidence>
<dbReference type="Pfam" id="PF01852">
    <property type="entry name" value="START"/>
    <property type="match status" value="1"/>
</dbReference>
<organism evidence="7">
    <name type="scientific">Salvia splendens</name>
    <name type="common">Scarlet sage</name>
    <dbReference type="NCBI Taxonomy" id="180675"/>
    <lineage>
        <taxon>Eukaryota</taxon>
        <taxon>Viridiplantae</taxon>
        <taxon>Streptophyta</taxon>
        <taxon>Embryophyta</taxon>
        <taxon>Tracheophyta</taxon>
        <taxon>Spermatophyta</taxon>
        <taxon>Magnoliopsida</taxon>
        <taxon>eudicotyledons</taxon>
        <taxon>Gunneridae</taxon>
        <taxon>Pentapetalae</taxon>
        <taxon>asterids</taxon>
        <taxon>lamiids</taxon>
        <taxon>Lamiales</taxon>
        <taxon>Lamiaceae</taxon>
        <taxon>Nepetoideae</taxon>
        <taxon>Mentheae</taxon>
        <taxon>Salviinae</taxon>
        <taxon>Salvia</taxon>
        <taxon>Salvia subgen. Calosphace</taxon>
        <taxon>core Calosphace</taxon>
    </lineage>
</organism>
<dbReference type="InterPro" id="IPR023393">
    <property type="entry name" value="START-like_dom_sf"/>
</dbReference>
<dbReference type="EMBL" id="PNBA02000005">
    <property type="protein sequence ID" value="KAG6423506.1"/>
    <property type="molecule type" value="Genomic_DNA"/>
</dbReference>
<dbReference type="CDD" id="cd08875">
    <property type="entry name" value="START_ArGLABRA2_like"/>
    <property type="match status" value="1"/>
</dbReference>
<keyword evidence="4" id="KW-0804">Transcription</keyword>